<name>F0IZB9_ACIMA</name>
<proteinExistence type="predicted"/>
<accession>F0IZB9</accession>
<keyword evidence="2" id="KW-1185">Reference proteome</keyword>
<sequence length="244" mass="24335">MASEIIHSGDRVSIGDPTILSWRALGQLVVVQVGRKLRNSPDSLGIPAASAIVLATLWALAELTGMTGNTIDLSIPPVAVTMQSSGIGKAFCQAPAAGPGAAGQWTAPIYACGTGGITGPSGPLSVAPDTDGRMILETSMGVASIYAVMMANTDSSGAIGASGAEFRDGYAFSPAFVTASGLSITALSRQCEAGFSPAPPTIANRTPYGAGQASYAPGTPSVTASGGFVCGGTRIVEGDLDLPD</sequence>
<protein>
    <submittedName>
        <fullName evidence="1">Uncharacterized protein</fullName>
    </submittedName>
</protein>
<gene>
    <name evidence="1" type="ordered locus">ACMV_17820</name>
</gene>
<reference evidence="1 2" key="1">
    <citation type="submission" date="2010-12" db="EMBL/GenBank/DDBJ databases">
        <title>Whole genome sequence of Acidiphilium multivorum AIU301.</title>
        <authorList>
            <person name="Narita-Yamada S."/>
            <person name="Nakamura S."/>
            <person name="Ito N."/>
            <person name="Takarada H."/>
            <person name="Katano Y."/>
            <person name="Nakazawa H."/>
            <person name="Hosoyama A."/>
            <person name="Yamada R."/>
            <person name="Fujita N."/>
        </authorList>
    </citation>
    <scope>NUCLEOTIDE SEQUENCE [LARGE SCALE GENOMIC DNA]</scope>
    <source>
        <strain evidence="2">DSM 11245 / JCM 8867 / AIU301</strain>
    </source>
</reference>
<evidence type="ECO:0000313" key="2">
    <source>
        <dbReference type="Proteomes" id="UP000007100"/>
    </source>
</evidence>
<dbReference type="Proteomes" id="UP000007100">
    <property type="component" value="Chromosome"/>
</dbReference>
<dbReference type="EMBL" id="AP012035">
    <property type="protein sequence ID" value="BAJ81129.1"/>
    <property type="molecule type" value="Genomic_DNA"/>
</dbReference>
<dbReference type="AlphaFoldDB" id="F0IZB9"/>
<dbReference type="HOGENOM" id="CLU_1136150_0_0_5"/>
<evidence type="ECO:0000313" key="1">
    <source>
        <dbReference type="EMBL" id="BAJ81129.1"/>
    </source>
</evidence>
<dbReference type="KEGG" id="amv:ACMV_17820"/>
<organism evidence="1 2">
    <name type="scientific">Acidiphilium multivorum (strain DSM 11245 / JCM 8867 / NBRC 100883 / AIU 301)</name>
    <dbReference type="NCBI Taxonomy" id="926570"/>
    <lineage>
        <taxon>Bacteria</taxon>
        <taxon>Pseudomonadati</taxon>
        <taxon>Pseudomonadota</taxon>
        <taxon>Alphaproteobacteria</taxon>
        <taxon>Acetobacterales</taxon>
        <taxon>Acidocellaceae</taxon>
        <taxon>Acidiphilium</taxon>
    </lineage>
</organism>